<dbReference type="SUPFAM" id="SSF56300">
    <property type="entry name" value="Metallo-dependent phosphatases"/>
    <property type="match status" value="1"/>
</dbReference>
<evidence type="ECO:0000313" key="4">
    <source>
        <dbReference type="Proteomes" id="UP000596827"/>
    </source>
</evidence>
<keyword evidence="4" id="KW-1185">Reference proteome</keyword>
<dbReference type="Gene3D" id="3.60.21.70">
    <property type="entry name" value="PhoD-like phosphatase"/>
    <property type="match status" value="1"/>
</dbReference>
<dbReference type="PANTHER" id="PTHR43606:SF2">
    <property type="entry name" value="ALKALINE PHOSPHATASE FAMILY PROTEIN (AFU_ORTHOLOGUE AFUA_5G03860)"/>
    <property type="match status" value="1"/>
</dbReference>
<feature type="domain" description="Phospholipase D N-terminal" evidence="2">
    <location>
        <begin position="55"/>
        <end position="141"/>
    </location>
</feature>
<evidence type="ECO:0000313" key="3">
    <source>
        <dbReference type="EMBL" id="MBC5765593.1"/>
    </source>
</evidence>
<proteinExistence type="predicted"/>
<organism evidence="3 4">
    <name type="scientific">Ramlibacter albus</name>
    <dbReference type="NCBI Taxonomy" id="2079448"/>
    <lineage>
        <taxon>Bacteria</taxon>
        <taxon>Pseudomonadati</taxon>
        <taxon>Pseudomonadota</taxon>
        <taxon>Betaproteobacteria</taxon>
        <taxon>Burkholderiales</taxon>
        <taxon>Comamonadaceae</taxon>
        <taxon>Ramlibacter</taxon>
    </lineage>
</organism>
<dbReference type="InterPro" id="IPR052900">
    <property type="entry name" value="Phospholipid_Metab_Enz"/>
</dbReference>
<dbReference type="Gene3D" id="2.60.40.380">
    <property type="entry name" value="Purple acid phosphatase-like, N-terminal"/>
    <property type="match status" value="1"/>
</dbReference>
<dbReference type="InterPro" id="IPR038607">
    <property type="entry name" value="PhoD-like_sf"/>
</dbReference>
<dbReference type="AlphaFoldDB" id="A0A923S390"/>
<dbReference type="InterPro" id="IPR018946">
    <property type="entry name" value="PhoD-like_MPP"/>
</dbReference>
<evidence type="ECO:0000259" key="1">
    <source>
        <dbReference type="Pfam" id="PF09423"/>
    </source>
</evidence>
<dbReference type="InterPro" id="IPR029052">
    <property type="entry name" value="Metallo-depent_PP-like"/>
</dbReference>
<sequence length="558" mass="60389">MPQQDLPGAPEPADIDFTRRRLMLGAGSAIALGSTLGLAACGGGGDAEKEPFGFGVASGDPLADRVIIWTRANRLSESVTLQWEMALDTSFTNIVKSGTALAELAHDSTVKVDVTGLQPATTYFYRFKNGSVISETGRTRTLPVGGVQQVKLGVFSCAAYSIGQFHVYNHAAARGDLDAALMLGDYIYETGLTDTEQLAARVIGREADPKGELHTLNEYRLRYQRYHSDADLRGIRRNMPLIGVWDDHEIVNDLWRDGAGGHDPATEGSFAARRAAAVQAYHEWMPTRTGTDPLRIYRSFDFGNLVSLHMLDTRLIGRDAPIGRDAYLAGAADAPGRQMLGPEQEAWLAAGLQASSATWQVLGQQVVFGGMRIPLSVYDNFSEDAINAFLAALDTPEASRSDAQRALLAQPRIGYELTNWDSFPAARERVMAMARAGDRNLVVLSGDSHNAWAHDLRDAAGRRIGVEFATPSVTSTGLEIAHPKVARGFLADSFLRMVPDLKYADTARRGYVAVNFTPTSVTGEFVFVTSVLENNYSAAVGPALQAQAGPAGRELRRV</sequence>
<reference evidence="3" key="1">
    <citation type="submission" date="2020-08" db="EMBL/GenBank/DDBJ databases">
        <title>Ramlibacter sp. GTP1 16S ribosomal RNA gene genome sequencing and assembly.</title>
        <authorList>
            <person name="Kang M."/>
        </authorList>
    </citation>
    <scope>NUCLEOTIDE SEQUENCE</scope>
    <source>
        <strain evidence="3">GTP1</strain>
    </source>
</reference>
<accession>A0A923S390</accession>
<dbReference type="Pfam" id="PF16655">
    <property type="entry name" value="PhoD_N"/>
    <property type="match status" value="1"/>
</dbReference>
<dbReference type="Pfam" id="PF09423">
    <property type="entry name" value="PhoD"/>
    <property type="match status" value="1"/>
</dbReference>
<dbReference type="InterPro" id="IPR032093">
    <property type="entry name" value="PhoD_N"/>
</dbReference>
<protein>
    <submittedName>
        <fullName evidence="3">Alkaline phosphatase D family protein</fullName>
    </submittedName>
</protein>
<dbReference type="CDD" id="cd07389">
    <property type="entry name" value="MPP_PhoD"/>
    <property type="match status" value="1"/>
</dbReference>
<dbReference type="PANTHER" id="PTHR43606">
    <property type="entry name" value="PHOSPHATASE, PUTATIVE (AFU_ORTHOLOGUE AFUA_6G08710)-RELATED"/>
    <property type="match status" value="1"/>
</dbReference>
<dbReference type="Proteomes" id="UP000596827">
    <property type="component" value="Unassembled WGS sequence"/>
</dbReference>
<name>A0A923S390_9BURK</name>
<evidence type="ECO:0000259" key="2">
    <source>
        <dbReference type="Pfam" id="PF16655"/>
    </source>
</evidence>
<dbReference type="RefSeq" id="WP_187082077.1">
    <property type="nucleotide sequence ID" value="NZ_JACORU010000005.1"/>
</dbReference>
<feature type="domain" description="PhoD-like phosphatase metallophosphatase" evidence="1">
    <location>
        <begin position="152"/>
        <end position="524"/>
    </location>
</feature>
<gene>
    <name evidence="3" type="ORF">H8R02_14090</name>
</gene>
<dbReference type="EMBL" id="JACORU010000005">
    <property type="protein sequence ID" value="MBC5765593.1"/>
    <property type="molecule type" value="Genomic_DNA"/>
</dbReference>
<comment type="caution">
    <text evidence="3">The sequence shown here is derived from an EMBL/GenBank/DDBJ whole genome shotgun (WGS) entry which is preliminary data.</text>
</comment>